<dbReference type="EMBL" id="DF968430">
    <property type="protein sequence ID" value="GAP52429.1"/>
    <property type="molecule type" value="Genomic_DNA"/>
</dbReference>
<accession>A0A0K8PYA2</accession>
<dbReference type="PROSITE" id="PS50929">
    <property type="entry name" value="ABC_TM1F"/>
    <property type="match status" value="1"/>
</dbReference>
<name>A0A0K8PYA2_STRAJ</name>
<comment type="subcellular location">
    <subcellularLocation>
        <location evidence="1">Cell membrane</location>
        <topology evidence="1">Multi-pass membrane protein</topology>
    </subcellularLocation>
</comment>
<evidence type="ECO:0000313" key="8">
    <source>
        <dbReference type="EMBL" id="GAP52429.1"/>
    </source>
</evidence>
<gene>
    <name evidence="8" type="ORF">SAZU_7305</name>
</gene>
<evidence type="ECO:0000259" key="7">
    <source>
        <dbReference type="PROSITE" id="PS50929"/>
    </source>
</evidence>
<keyword evidence="4 6" id="KW-0472">Membrane</keyword>
<evidence type="ECO:0000256" key="3">
    <source>
        <dbReference type="ARBA" id="ARBA00022989"/>
    </source>
</evidence>
<dbReference type="GO" id="GO:0005524">
    <property type="term" value="F:ATP binding"/>
    <property type="evidence" value="ECO:0007669"/>
    <property type="project" value="InterPro"/>
</dbReference>
<feature type="compositionally biased region" description="Basic residues" evidence="5">
    <location>
        <begin position="86"/>
        <end position="101"/>
    </location>
</feature>
<dbReference type="GO" id="GO:0005886">
    <property type="term" value="C:plasma membrane"/>
    <property type="evidence" value="ECO:0007669"/>
    <property type="project" value="UniProtKB-SubCell"/>
</dbReference>
<dbReference type="SUPFAM" id="SSF90123">
    <property type="entry name" value="ABC transporter transmembrane region"/>
    <property type="match status" value="1"/>
</dbReference>
<evidence type="ECO:0000256" key="2">
    <source>
        <dbReference type="ARBA" id="ARBA00022692"/>
    </source>
</evidence>
<reference evidence="8" key="1">
    <citation type="journal article" date="2015" name="Genome Announc.">
        <title>Draft Genome Sequence of Thiostrepton-Producing Streptomyces azureus ATCC 14921.</title>
        <authorList>
            <person name="Sakihara K."/>
            <person name="Maeda J."/>
            <person name="Tashiro K."/>
            <person name="Fujino Y."/>
            <person name="Kuhara S."/>
            <person name="Ohshima T."/>
            <person name="Ogata S."/>
            <person name="Doi K."/>
        </authorList>
    </citation>
    <scope>NUCLEOTIDE SEQUENCE [LARGE SCALE GENOMIC DNA]</scope>
    <source>
        <strain evidence="8">ATCC14921</strain>
    </source>
</reference>
<feature type="domain" description="ABC transmembrane type-1" evidence="7">
    <location>
        <begin position="1"/>
        <end position="83"/>
    </location>
</feature>
<evidence type="ECO:0000256" key="5">
    <source>
        <dbReference type="SAM" id="MobiDB-lite"/>
    </source>
</evidence>
<dbReference type="GO" id="GO:0140359">
    <property type="term" value="F:ABC-type transporter activity"/>
    <property type="evidence" value="ECO:0007669"/>
    <property type="project" value="InterPro"/>
</dbReference>
<proteinExistence type="predicted"/>
<dbReference type="PATRIC" id="fig|146537.3.peg.7687"/>
<organism evidence="8 9">
    <name type="scientific">Streptomyces azureus</name>
    <dbReference type="NCBI Taxonomy" id="146537"/>
    <lineage>
        <taxon>Bacteria</taxon>
        <taxon>Bacillati</taxon>
        <taxon>Actinomycetota</taxon>
        <taxon>Actinomycetes</taxon>
        <taxon>Kitasatosporales</taxon>
        <taxon>Streptomycetaceae</taxon>
        <taxon>Streptomyces</taxon>
    </lineage>
</organism>
<protein>
    <submittedName>
        <fullName evidence="8">Putative ABC transporter-like protein</fullName>
    </submittedName>
</protein>
<evidence type="ECO:0000256" key="4">
    <source>
        <dbReference type="ARBA" id="ARBA00023136"/>
    </source>
</evidence>
<feature type="region of interest" description="Disordered" evidence="5">
    <location>
        <begin position="84"/>
        <end position="132"/>
    </location>
</feature>
<evidence type="ECO:0000256" key="6">
    <source>
        <dbReference type="SAM" id="Phobius"/>
    </source>
</evidence>
<dbReference type="RefSeq" id="WP_059423574.1">
    <property type="nucleotide sequence ID" value="NZ_DF968430.1"/>
</dbReference>
<sequence>MARLTEQVERARDAYGAIVLFVQGFLVTAVAVLVGLASLDVMLGALVVPPLLLGLALFAAALRAMAARQREAILADERIAGATGRPGRRAAGRGGLRRRGPHGGGGGCARRRRGTVDPVAGPAHRRTDRGAGHQRLGPLPLILLAAPWLVPNGVTAGAILGAVTYVSQAHQPARLPLGCIRPAAPAPACSGLLNIRDTDRLRSCQEFRFGPEQGQPERLTLIEW</sequence>
<dbReference type="Proteomes" id="UP000053859">
    <property type="component" value="Unassembled WGS sequence"/>
</dbReference>
<feature type="transmembrane region" description="Helical" evidence="6">
    <location>
        <begin position="14"/>
        <end position="36"/>
    </location>
</feature>
<keyword evidence="3 6" id="KW-1133">Transmembrane helix</keyword>
<dbReference type="InterPro" id="IPR011527">
    <property type="entry name" value="ABC1_TM_dom"/>
</dbReference>
<keyword evidence="9" id="KW-1185">Reference proteome</keyword>
<dbReference type="InterPro" id="IPR036640">
    <property type="entry name" value="ABC1_TM_sf"/>
</dbReference>
<feature type="transmembrane region" description="Helical" evidence="6">
    <location>
        <begin position="42"/>
        <end position="62"/>
    </location>
</feature>
<keyword evidence="2 6" id="KW-0812">Transmembrane</keyword>
<evidence type="ECO:0000313" key="9">
    <source>
        <dbReference type="Proteomes" id="UP000053859"/>
    </source>
</evidence>
<evidence type="ECO:0000256" key="1">
    <source>
        <dbReference type="ARBA" id="ARBA00004651"/>
    </source>
</evidence>
<dbReference type="AlphaFoldDB" id="A0A0K8PYA2"/>